<sequence>MAKQPKKKEPVAKVKKVKVIQSKEQRNYELRKAETLSGLQALRKQGVLTRAQYREIVAQKGYWGI</sequence>
<protein>
    <submittedName>
        <fullName evidence="1">Uncharacterized protein</fullName>
    </submittedName>
</protein>
<name>A0AAU7PGL8_9CAUD</name>
<accession>A0AAU7PGL8</accession>
<proteinExistence type="predicted"/>
<reference evidence="1" key="1">
    <citation type="submission" date="2024-05" db="EMBL/GenBank/DDBJ databases">
        <authorList>
            <person name="Badawy S."/>
            <person name="Skurnik M."/>
        </authorList>
    </citation>
    <scope>NUCLEOTIDE SEQUENCE</scope>
</reference>
<dbReference type="EMBL" id="PP777464">
    <property type="protein sequence ID" value="XBS49305.1"/>
    <property type="molecule type" value="Genomic_DNA"/>
</dbReference>
<organism evidence="1">
    <name type="scientific">Escherichia phage fEgEco12</name>
    <dbReference type="NCBI Taxonomy" id="3158837"/>
    <lineage>
        <taxon>Viruses</taxon>
        <taxon>Duplodnaviria</taxon>
        <taxon>Heunggongvirae</taxon>
        <taxon>Uroviricota</taxon>
        <taxon>Caudoviricetes</taxon>
    </lineage>
</organism>
<evidence type="ECO:0000313" key="1">
    <source>
        <dbReference type="EMBL" id="XBS49305.1"/>
    </source>
</evidence>